<reference evidence="4" key="1">
    <citation type="submission" date="2015-05" db="EMBL/GenBank/DDBJ databases">
        <authorList>
            <person name="Wang D.B."/>
            <person name="Wang M."/>
        </authorList>
    </citation>
    <scope>NUCLEOTIDE SEQUENCE [LARGE SCALE GENOMIC DNA]</scope>
    <source>
        <strain evidence="4">T1-815</strain>
    </source>
</reference>
<dbReference type="GO" id="GO:0003677">
    <property type="term" value="F:DNA binding"/>
    <property type="evidence" value="ECO:0007669"/>
    <property type="project" value="InterPro"/>
</dbReference>
<evidence type="ECO:0000259" key="2">
    <source>
        <dbReference type="Pfam" id="PF01548"/>
    </source>
</evidence>
<evidence type="ECO:0000313" key="4">
    <source>
        <dbReference type="EMBL" id="CRL41202.1"/>
    </source>
</evidence>
<feature type="domain" description="Transposase IS110-like N-terminal" evidence="2">
    <location>
        <begin position="20"/>
        <end position="181"/>
    </location>
</feature>
<evidence type="ECO:0000313" key="6">
    <source>
        <dbReference type="Proteomes" id="UP000049472"/>
    </source>
</evidence>
<gene>
    <name evidence="5" type="ORF">FYL31_01930</name>
    <name evidence="4" type="ORF">T1815_26041</name>
</gene>
<evidence type="ECO:0000259" key="3">
    <source>
        <dbReference type="Pfam" id="PF02371"/>
    </source>
</evidence>
<reference evidence="5 7" key="4">
    <citation type="submission" date="2019-09" db="EMBL/GenBank/DDBJ databases">
        <title>Strain-level analysis of Eubacterium rectale using genomes from metagenomes.</title>
        <authorList>
            <person name="Karcher N."/>
            <person name="Segata N."/>
        </authorList>
    </citation>
    <scope>NUCLEOTIDE SEQUENCE [LARGE SCALE GENOMIC DNA]</scope>
    <source>
        <strain evidence="5 7">T3WBe13</strain>
    </source>
</reference>
<dbReference type="GO" id="GO:0006313">
    <property type="term" value="P:DNA transposition"/>
    <property type="evidence" value="ECO:0007669"/>
    <property type="project" value="InterPro"/>
</dbReference>
<feature type="region of interest" description="Disordered" evidence="1">
    <location>
        <begin position="105"/>
        <end position="125"/>
    </location>
</feature>
<dbReference type="Proteomes" id="UP000324327">
    <property type="component" value="Unassembled WGS sequence"/>
</dbReference>
<feature type="domain" description="Transposase IS116/IS110/IS902 C-terminal" evidence="3">
    <location>
        <begin position="289"/>
        <end position="373"/>
    </location>
</feature>
<dbReference type="EMBL" id="CVRQ01000029">
    <property type="protein sequence ID" value="CRL41202.1"/>
    <property type="molecule type" value="Genomic_DNA"/>
</dbReference>
<dbReference type="Pfam" id="PF01548">
    <property type="entry name" value="DEDD_Tnp_IS110"/>
    <property type="match status" value="1"/>
</dbReference>
<dbReference type="RefSeq" id="WP_055062527.1">
    <property type="nucleotide sequence ID" value="NZ_CP100127.1"/>
</dbReference>
<protein>
    <submittedName>
        <fullName evidence="4 5">Transposase</fullName>
    </submittedName>
</protein>
<dbReference type="EMBL" id="VSTF01000002">
    <property type="protein sequence ID" value="TYL61069.1"/>
    <property type="molecule type" value="Genomic_DNA"/>
</dbReference>
<dbReference type="AlphaFoldDB" id="A0A0M6WTZ4"/>
<dbReference type="InterPro" id="IPR002525">
    <property type="entry name" value="Transp_IS110-like_N"/>
</dbReference>
<reference evidence="6" key="2">
    <citation type="submission" date="2015-05" db="EMBL/GenBank/DDBJ databases">
        <authorList>
            <consortium name="Pathogen Informatics"/>
        </authorList>
    </citation>
    <scope>NUCLEOTIDE SEQUENCE [LARGE SCALE GENOMIC DNA]</scope>
    <source>
        <strain evidence="6">T1-815</strain>
    </source>
</reference>
<dbReference type="PANTHER" id="PTHR33055">
    <property type="entry name" value="TRANSPOSASE FOR INSERTION SEQUENCE ELEMENT IS1111A"/>
    <property type="match status" value="1"/>
</dbReference>
<reference evidence="5 7" key="3">
    <citation type="submission" date="2019-08" db="EMBL/GenBank/DDBJ databases">
        <authorList>
            <person name="Duncan S."/>
            <person name="Walker A."/>
        </authorList>
    </citation>
    <scope>NUCLEOTIDE SEQUENCE [LARGE SCALE GENOMIC DNA]</scope>
    <source>
        <strain evidence="5 7">T3WBe13</strain>
    </source>
</reference>
<evidence type="ECO:0000313" key="5">
    <source>
        <dbReference type="EMBL" id="TYL61069.1"/>
    </source>
</evidence>
<evidence type="ECO:0000256" key="1">
    <source>
        <dbReference type="SAM" id="MobiDB-lite"/>
    </source>
</evidence>
<evidence type="ECO:0000313" key="7">
    <source>
        <dbReference type="Proteomes" id="UP000324327"/>
    </source>
</evidence>
<dbReference type="InterPro" id="IPR003346">
    <property type="entry name" value="Transposase_20"/>
</dbReference>
<dbReference type="NCBIfam" id="NF033542">
    <property type="entry name" value="transpos_IS110"/>
    <property type="match status" value="1"/>
</dbReference>
<sequence>MKSNTQNAKIEAITEKTLVLGIDVGSEMHYARAFDYRVIEYSKKPFKFSNTEAGFATFKEWVLDLKERHEKDKVVPGMEPTGHYWFNLGKFLQDNEMKPVLVNPHHVKKSKELDDNNPTKNDRKDPKVIAGLVREGRYMIPYLPEGVYADLRTASNIRFQLQAELTRIQNRISRWFNIYFPEYKTVYGKPDAKSGMLILKAAPLPEDILTLGIDGVNQIWRDAKLRAVGKARAKTLIEAAEHSVGSKEGAVSARMEIRMLLEDYESRNTRLQEVMVLIEELVRKIPMAEKLLEIKGVGIRTVSGFLAEVGDISRFNNPKELQKLAGLALVENSSGKHKGETTISRRGRKRLRYLLFEVAMSLVSKNQEFRELHNYYTTRRLNPLKKMQSLMAIAAKLIRVFYAMLTKGVDYDPKKMVSDIKRPAVYLQAA</sequence>
<dbReference type="PANTHER" id="PTHR33055:SF13">
    <property type="entry name" value="TRANSPOSASE"/>
    <property type="match status" value="1"/>
</dbReference>
<dbReference type="InterPro" id="IPR047650">
    <property type="entry name" value="Transpos_IS110"/>
</dbReference>
<accession>A0A0M6WTZ4</accession>
<name>A0A0M6WTZ4_9FIRM</name>
<dbReference type="Proteomes" id="UP000049472">
    <property type="component" value="Unassembled WGS sequence"/>
</dbReference>
<proteinExistence type="predicted"/>
<organism evidence="4 6">
    <name type="scientific">Agathobacter rectalis</name>
    <dbReference type="NCBI Taxonomy" id="39491"/>
    <lineage>
        <taxon>Bacteria</taxon>
        <taxon>Bacillati</taxon>
        <taxon>Bacillota</taxon>
        <taxon>Clostridia</taxon>
        <taxon>Lachnospirales</taxon>
        <taxon>Lachnospiraceae</taxon>
        <taxon>Agathobacter</taxon>
    </lineage>
</organism>
<dbReference type="Pfam" id="PF02371">
    <property type="entry name" value="Transposase_20"/>
    <property type="match status" value="1"/>
</dbReference>
<keyword evidence="6" id="KW-1185">Reference proteome</keyword>
<dbReference type="GO" id="GO:0004803">
    <property type="term" value="F:transposase activity"/>
    <property type="evidence" value="ECO:0007669"/>
    <property type="project" value="InterPro"/>
</dbReference>